<organism evidence="2 3">
    <name type="scientific">Pseudodonghicola xiamenensis</name>
    <dbReference type="NCBI Taxonomy" id="337702"/>
    <lineage>
        <taxon>Bacteria</taxon>
        <taxon>Pseudomonadati</taxon>
        <taxon>Pseudomonadota</taxon>
        <taxon>Alphaproteobacteria</taxon>
        <taxon>Rhodobacterales</taxon>
        <taxon>Paracoccaceae</taxon>
        <taxon>Pseudodonghicola</taxon>
    </lineage>
</organism>
<dbReference type="Proteomes" id="UP000611500">
    <property type="component" value="Unassembled WGS sequence"/>
</dbReference>
<accession>A0A8J3H949</accession>
<dbReference type="EMBL" id="BNAP01000011">
    <property type="protein sequence ID" value="GHG93639.1"/>
    <property type="molecule type" value="Genomic_DNA"/>
</dbReference>
<protein>
    <submittedName>
        <fullName evidence="2">Uncharacterized protein</fullName>
    </submittedName>
</protein>
<reference evidence="2" key="1">
    <citation type="journal article" date="2014" name="Int. J. Syst. Evol. Microbiol.">
        <title>Complete genome sequence of Corynebacterium casei LMG S-19264T (=DSM 44701T), isolated from a smear-ripened cheese.</title>
        <authorList>
            <consortium name="US DOE Joint Genome Institute (JGI-PGF)"/>
            <person name="Walter F."/>
            <person name="Albersmeier A."/>
            <person name="Kalinowski J."/>
            <person name="Ruckert C."/>
        </authorList>
    </citation>
    <scope>NUCLEOTIDE SEQUENCE</scope>
    <source>
        <strain evidence="2">CGMCC 1.7081</strain>
    </source>
</reference>
<reference evidence="2" key="2">
    <citation type="submission" date="2020-09" db="EMBL/GenBank/DDBJ databases">
        <authorList>
            <person name="Sun Q."/>
            <person name="Zhou Y."/>
        </authorList>
    </citation>
    <scope>NUCLEOTIDE SEQUENCE</scope>
    <source>
        <strain evidence="2">CGMCC 1.7081</strain>
    </source>
</reference>
<feature type="signal peptide" evidence="1">
    <location>
        <begin position="1"/>
        <end position="25"/>
    </location>
</feature>
<comment type="caution">
    <text evidence="2">The sequence shown here is derived from an EMBL/GenBank/DDBJ whole genome shotgun (WGS) entry which is preliminary data.</text>
</comment>
<feature type="chain" id="PRO_5035272531" evidence="1">
    <location>
        <begin position="26"/>
        <end position="576"/>
    </location>
</feature>
<evidence type="ECO:0000313" key="2">
    <source>
        <dbReference type="EMBL" id="GHG93639.1"/>
    </source>
</evidence>
<proteinExistence type="predicted"/>
<sequence>MRRRTLLQSTLLSPLALSLPHHAFAQDAPDAPRPVGPVPMCIGLNGVNDWSPEQPFLDVMKTARTWIGHKPGQWGGAGHADLARAGYLDDHGWPMAIPPELRSIGTVVLTDLPEKAASLKGRYVLRFEGDGIVEVSGRGQNVRYGRNEVSFDFTPGDGAVIIRIQRTDRSKSGDYVRNITIVREEHLRAFDAGAVFNPDFLRILEGFKAVRFMDWMLTNETPQTTWDSRPQVSDYTYGLRGVPAEVMLDLANRIGVDAWFNIPHTADDGFVQRFATLARNTLWHDLHCYMEFSNEVWNWQFPQARWADDMAKKRWGKDNAWVQYYALRAAEVARLCAEVFDATGARDRLINVISSQTGWLGLEADIFEPPLLTREQPDSPSIASAFDAYAITGYFGGGLGTEDRAGLVRQWLMDSLDLAEGVAAVKRLGGTDREAYVADHKYDAATALAWAELRDGLASGEPEGSLSWLIGTVFPHHAEVAKKWGLDLVMYEGGTHVVGIGPMVDADDLTDFFTHLNYTAEMGTLYTELINGWHAAGGGMFNVFSDVNKPGKWGSWGALRHLSDDNPRWEAIRAFL</sequence>
<dbReference type="RefSeq" id="WP_028095636.1">
    <property type="nucleotide sequence ID" value="NZ_BNAP01000011.1"/>
</dbReference>
<name>A0A8J3H949_9RHOB</name>
<dbReference type="AlphaFoldDB" id="A0A8J3H949"/>
<evidence type="ECO:0000256" key="1">
    <source>
        <dbReference type="SAM" id="SignalP"/>
    </source>
</evidence>
<gene>
    <name evidence="2" type="ORF">GCM10010961_26250</name>
</gene>
<evidence type="ECO:0000313" key="3">
    <source>
        <dbReference type="Proteomes" id="UP000611500"/>
    </source>
</evidence>
<keyword evidence="3" id="KW-1185">Reference proteome</keyword>
<keyword evidence="1" id="KW-0732">Signal</keyword>